<dbReference type="EMBL" id="JXKQ01000003">
    <property type="protein sequence ID" value="OJG46168.1"/>
    <property type="molecule type" value="Genomic_DNA"/>
</dbReference>
<evidence type="ECO:0000256" key="1">
    <source>
        <dbReference type="ARBA" id="ARBA00022670"/>
    </source>
</evidence>
<gene>
    <name evidence="8" type="ORF">RV04_GL001334</name>
</gene>
<evidence type="ECO:0000313" key="8">
    <source>
        <dbReference type="EMBL" id="OJG46168.1"/>
    </source>
</evidence>
<dbReference type="GO" id="GO:0006518">
    <property type="term" value="P:peptide metabolic process"/>
    <property type="evidence" value="ECO:0007669"/>
    <property type="project" value="TreeGrafter"/>
</dbReference>
<dbReference type="STRING" id="249189.RV04_GL001334"/>
<organism evidence="8 9">
    <name type="scientific">Enterococcus hermanniensis</name>
    <dbReference type="NCBI Taxonomy" id="249189"/>
    <lineage>
        <taxon>Bacteria</taxon>
        <taxon>Bacillati</taxon>
        <taxon>Bacillota</taxon>
        <taxon>Bacilli</taxon>
        <taxon>Lactobacillales</taxon>
        <taxon>Enterococcaceae</taxon>
        <taxon>Enterococcus</taxon>
    </lineage>
</organism>
<keyword evidence="4 6" id="KW-0862">Zinc</keyword>
<dbReference type="InterPro" id="IPR001567">
    <property type="entry name" value="Pept_M3A_M3B_dom"/>
</dbReference>
<keyword evidence="3 6" id="KW-0378">Hydrolase</keyword>
<evidence type="ECO:0000259" key="7">
    <source>
        <dbReference type="Pfam" id="PF01432"/>
    </source>
</evidence>
<evidence type="ECO:0000256" key="5">
    <source>
        <dbReference type="ARBA" id="ARBA00023049"/>
    </source>
</evidence>
<evidence type="ECO:0000313" key="9">
    <source>
        <dbReference type="Proteomes" id="UP000182077"/>
    </source>
</evidence>
<dbReference type="Proteomes" id="UP000182077">
    <property type="component" value="Unassembled WGS sequence"/>
</dbReference>
<name>A0A1L8TPR8_9ENTE</name>
<keyword evidence="5 6" id="KW-0482">Metalloprotease</keyword>
<dbReference type="CDD" id="cd09606">
    <property type="entry name" value="M3B_PepF"/>
    <property type="match status" value="1"/>
</dbReference>
<dbReference type="GO" id="GO:0004222">
    <property type="term" value="F:metalloendopeptidase activity"/>
    <property type="evidence" value="ECO:0007669"/>
    <property type="project" value="InterPro"/>
</dbReference>
<evidence type="ECO:0000256" key="4">
    <source>
        <dbReference type="ARBA" id="ARBA00022833"/>
    </source>
</evidence>
<dbReference type="InterPro" id="IPR045090">
    <property type="entry name" value="Pept_M3A_M3B"/>
</dbReference>
<comment type="similarity">
    <text evidence="6">Belongs to the peptidase M3 family.</text>
</comment>
<dbReference type="NCBIfam" id="TIGR02289">
    <property type="entry name" value="M3_not_pepF"/>
    <property type="match status" value="1"/>
</dbReference>
<keyword evidence="9" id="KW-1185">Reference proteome</keyword>
<proteinExistence type="inferred from homology"/>
<dbReference type="GO" id="GO:0046872">
    <property type="term" value="F:metal ion binding"/>
    <property type="evidence" value="ECO:0007669"/>
    <property type="project" value="UniProtKB-UniRule"/>
</dbReference>
<evidence type="ECO:0000256" key="6">
    <source>
        <dbReference type="RuleBase" id="RU003435"/>
    </source>
</evidence>
<comment type="caution">
    <text evidence="8">The sequence shown here is derived from an EMBL/GenBank/DDBJ whole genome shotgun (WGS) entry which is preliminary data.</text>
</comment>
<protein>
    <submittedName>
        <fullName evidence="8">M3 family oligoendopeptidase</fullName>
    </submittedName>
</protein>
<feature type="domain" description="Peptidase M3A/M3B catalytic" evidence="7">
    <location>
        <begin position="176"/>
        <end position="544"/>
    </location>
</feature>
<keyword evidence="2 6" id="KW-0479">Metal-binding</keyword>
<dbReference type="GO" id="GO:0006508">
    <property type="term" value="P:proteolysis"/>
    <property type="evidence" value="ECO:0007669"/>
    <property type="project" value="UniProtKB-KW"/>
</dbReference>
<comment type="cofactor">
    <cofactor evidence="6">
        <name>Zn(2+)</name>
        <dbReference type="ChEBI" id="CHEBI:29105"/>
    </cofactor>
    <text evidence="6">Binds 1 zinc ion.</text>
</comment>
<evidence type="ECO:0000256" key="3">
    <source>
        <dbReference type="ARBA" id="ARBA00022801"/>
    </source>
</evidence>
<keyword evidence="1 6" id="KW-0645">Protease</keyword>
<dbReference type="PANTHER" id="PTHR11804:SF28">
    <property type="entry name" value="OLIGOENDOPEPTIDASE F"/>
    <property type="match status" value="1"/>
</dbReference>
<dbReference type="AlphaFoldDB" id="A0A1L8TPR8"/>
<reference evidence="8 9" key="1">
    <citation type="submission" date="2014-12" db="EMBL/GenBank/DDBJ databases">
        <title>Draft genome sequences of 29 type strains of Enterococci.</title>
        <authorList>
            <person name="Zhong Z."/>
            <person name="Sun Z."/>
            <person name="Liu W."/>
            <person name="Zhang W."/>
            <person name="Zhang H."/>
        </authorList>
    </citation>
    <scope>NUCLEOTIDE SEQUENCE [LARGE SCALE GENOMIC DNA]</scope>
    <source>
        <strain evidence="8 9">DSM 17122</strain>
    </source>
</reference>
<dbReference type="SUPFAM" id="SSF55486">
    <property type="entry name" value="Metalloproteases ('zincins'), catalytic domain"/>
    <property type="match status" value="1"/>
</dbReference>
<dbReference type="Gene3D" id="1.10.1370.30">
    <property type="match status" value="1"/>
</dbReference>
<dbReference type="PANTHER" id="PTHR11804">
    <property type="entry name" value="PROTEASE M3 THIMET OLIGOPEPTIDASE-RELATED"/>
    <property type="match status" value="1"/>
</dbReference>
<evidence type="ECO:0000256" key="2">
    <source>
        <dbReference type="ARBA" id="ARBA00022723"/>
    </source>
</evidence>
<dbReference type="InterPro" id="IPR011976">
    <property type="entry name" value="Pept_M3B_oligopep-rel"/>
</dbReference>
<dbReference type="Pfam" id="PF01432">
    <property type="entry name" value="Peptidase_M3"/>
    <property type="match status" value="1"/>
</dbReference>
<accession>A0A1L8TPR8</accession>
<sequence length="576" mass="67928">MILLKDWGNLFMFSDFLYERPDLTQYKDTFESATQAFSTATDYTKAKQALKKLNTLRSAMAKNMKLAYIRHSINTKDDFYNRENEFWDHHEPLVDQIHNTFYQSLLSSPFKKELLKDYPETLFLFAEDQLALLDESVIELKQKENEVVSQYTQLIASAELLFDGKKCTLSELAAYFSHPDRELRKIAQEVYVAFFSDHEAEFDQIFDQLVQLRDQQAKKLGFANYVEYGDRLMNRWSYNREQLQAFRRFIIEDVVPINQKLYQRQKERLNVTSLEYYDLPLVYPNGNPQPRGNAETLVHEAQKMYHELSPETGEFFNQMITDQLMDLLSRPGKQSGGYCEYIDEVKMPFIFANFNGTSDDVDVLTHETGHAFQSYLSRWIEEPELVFPTSDTAEIHSMSMEFLTWPWMSNFFGDESKKYQFAHLSSALQFLPYGALVDHFQEKVYSHPEWTPKERKNCWRKLEKLYCPERDYQASEALARGIYWYRQGHIFEVPFYYIDYTLAQVCALQFWQRAIVEKDPTTWTDYLAICRIGGSKTFLETVKLGNLYSPFNQAKMKNLLTVVDDYLSMITEADLR</sequence>